<proteinExistence type="predicted"/>
<accession>A0A0H4TFL3</accession>
<dbReference type="GeneID" id="26637704"/>
<evidence type="ECO:0000313" key="1">
    <source>
        <dbReference type="EMBL" id="AKQ06973.1"/>
    </source>
</evidence>
<organism evidence="1 2">
    <name type="scientific">Mycobacterium phage Ovechkin</name>
    <dbReference type="NCBI Taxonomy" id="1673889"/>
    <lineage>
        <taxon>Viruses</taxon>
        <taxon>Duplodnaviria</taxon>
        <taxon>Heunggongvirae</taxon>
        <taxon>Uroviricota</taxon>
        <taxon>Caudoviricetes</taxon>
        <taxon>Gracegardnervirinae</taxon>
        <taxon>Cheoctovirus</taxon>
        <taxon>Cheoctovirus ovechkin</taxon>
    </lineage>
</organism>
<reference evidence="1 2" key="1">
    <citation type="submission" date="2015-05" db="EMBL/GenBank/DDBJ databases">
        <authorList>
            <person name="Brusko S."/>
            <person name="Campbell R.A."/>
            <person name="Rubia G.C."/>
            <person name="Walstead R.N."/>
            <person name="Shah Z.V."/>
            <person name="Tahir R."/>
            <person name="Serrano M.G."/>
            <person name="Buck G."/>
            <person name="Lee V."/>
            <person name="Wang Y."/>
            <person name="Carvalho R."/>
            <person name="Voegtly L."/>
            <person name="Shi R."/>
            <person name="Duckworth R."/>
            <person name="Johnson A."/>
            <person name="Loviza R."/>
            <person name="Walstead R."/>
            <person name="Shah Z."/>
            <person name="Kiflezghi M."/>
            <person name="Wade K."/>
            <person name="Delesalle V.A."/>
            <person name="Bradley K.W."/>
            <person name="Asai D.J."/>
            <person name="Bowman C.A."/>
            <person name="Russell D.A."/>
            <person name="Pope W.H."/>
            <person name="Jacobs-Sera D."/>
            <person name="Hendrix R.W."/>
            <person name="Hatfull G.F."/>
        </authorList>
    </citation>
    <scope>NUCLEOTIDE SEQUENCE [LARGE SCALE GENOMIC DNA]</scope>
</reference>
<evidence type="ECO:0000313" key="2">
    <source>
        <dbReference type="Proteomes" id="UP000201155"/>
    </source>
</evidence>
<keyword evidence="2" id="KW-1185">Reference proteome</keyword>
<dbReference type="KEGG" id="vg:26637704"/>
<dbReference type="RefSeq" id="YP_009211235.1">
    <property type="nucleotide sequence ID" value="NC_028937.1"/>
</dbReference>
<protein>
    <submittedName>
        <fullName evidence="1">Uncharacterized protein</fullName>
    </submittedName>
</protein>
<dbReference type="OrthoDB" id="25148at10239"/>
<sequence length="53" mass="6060">MPKPPMSLRSFRCPDALWDAAQTRASAEGRDLSEVLRDLLSKWVTRPPRKPKP</sequence>
<dbReference type="Proteomes" id="UP000201155">
    <property type="component" value="Segment"/>
</dbReference>
<dbReference type="EMBL" id="KR824843">
    <property type="protein sequence ID" value="AKQ06973.1"/>
    <property type="molecule type" value="Genomic_DNA"/>
</dbReference>
<gene>
    <name evidence="1" type="ORF">PBI_OVECHKIN_71</name>
</gene>
<name>A0A0H4TFL3_9CAUD</name>